<proteinExistence type="predicted"/>
<feature type="compositionally biased region" description="Polar residues" evidence="2">
    <location>
        <begin position="130"/>
        <end position="154"/>
    </location>
</feature>
<dbReference type="SUPFAM" id="SSF48403">
    <property type="entry name" value="Ankyrin repeat"/>
    <property type="match status" value="1"/>
</dbReference>
<dbReference type="PANTHER" id="PTHR22677">
    <property type="entry name" value="ANKYRIN REPEAT DOMAIN-CONTAINING PROTEIN 60"/>
    <property type="match status" value="1"/>
</dbReference>
<feature type="compositionally biased region" description="Gly residues" evidence="2">
    <location>
        <begin position="521"/>
        <end position="534"/>
    </location>
</feature>
<organism evidence="3 4">
    <name type="scientific">Coilia grayii</name>
    <name type="common">Gray's grenadier anchovy</name>
    <dbReference type="NCBI Taxonomy" id="363190"/>
    <lineage>
        <taxon>Eukaryota</taxon>
        <taxon>Metazoa</taxon>
        <taxon>Chordata</taxon>
        <taxon>Craniata</taxon>
        <taxon>Vertebrata</taxon>
        <taxon>Euteleostomi</taxon>
        <taxon>Actinopterygii</taxon>
        <taxon>Neopterygii</taxon>
        <taxon>Teleostei</taxon>
        <taxon>Clupei</taxon>
        <taxon>Clupeiformes</taxon>
        <taxon>Clupeoidei</taxon>
        <taxon>Engraulidae</taxon>
        <taxon>Coilinae</taxon>
        <taxon>Coilia</taxon>
    </lineage>
</organism>
<evidence type="ECO:0000313" key="3">
    <source>
        <dbReference type="EMBL" id="KAL2098521.1"/>
    </source>
</evidence>
<dbReference type="InterPro" id="IPR036770">
    <property type="entry name" value="Ankyrin_rpt-contain_sf"/>
</dbReference>
<dbReference type="EMBL" id="JBHFQA010000005">
    <property type="protein sequence ID" value="KAL2098521.1"/>
    <property type="molecule type" value="Genomic_DNA"/>
</dbReference>
<dbReference type="Proteomes" id="UP001591681">
    <property type="component" value="Unassembled WGS sequence"/>
</dbReference>
<accession>A0ABD1KHP9</accession>
<reference evidence="3 4" key="1">
    <citation type="submission" date="2024-09" db="EMBL/GenBank/DDBJ databases">
        <title>A chromosome-level genome assembly of Gray's grenadier anchovy, Coilia grayii.</title>
        <authorList>
            <person name="Fu Z."/>
        </authorList>
    </citation>
    <scope>NUCLEOTIDE SEQUENCE [LARGE SCALE GENOMIC DNA]</scope>
    <source>
        <strain evidence="3">G4</strain>
        <tissue evidence="3">Muscle</tissue>
    </source>
</reference>
<feature type="region of interest" description="Disordered" evidence="2">
    <location>
        <begin position="427"/>
        <end position="534"/>
    </location>
</feature>
<evidence type="ECO:0000313" key="4">
    <source>
        <dbReference type="Proteomes" id="UP001591681"/>
    </source>
</evidence>
<dbReference type="AlphaFoldDB" id="A0ABD1KHP9"/>
<evidence type="ECO:0000256" key="2">
    <source>
        <dbReference type="SAM" id="MobiDB-lite"/>
    </source>
</evidence>
<dbReference type="PROSITE" id="PS50088">
    <property type="entry name" value="ANK_REPEAT"/>
    <property type="match status" value="1"/>
</dbReference>
<feature type="region of interest" description="Disordered" evidence="2">
    <location>
        <begin position="402"/>
        <end position="421"/>
    </location>
</feature>
<keyword evidence="1" id="KW-0040">ANK repeat</keyword>
<evidence type="ECO:0008006" key="5">
    <source>
        <dbReference type="Google" id="ProtNLM"/>
    </source>
</evidence>
<protein>
    <recommendedName>
        <fullName evidence="5">Ankyrin repeat domain-containing protein 6</fullName>
    </recommendedName>
</protein>
<feature type="compositionally biased region" description="Basic and acidic residues" evidence="2">
    <location>
        <begin position="165"/>
        <end position="174"/>
    </location>
</feature>
<dbReference type="InterPro" id="IPR039323">
    <property type="entry name" value="ANKRD_45/46/60"/>
</dbReference>
<feature type="repeat" description="ANK" evidence="1">
    <location>
        <begin position="18"/>
        <end position="50"/>
    </location>
</feature>
<comment type="caution">
    <text evidence="3">The sequence shown here is derived from an EMBL/GenBank/DDBJ whole genome shotgun (WGS) entry which is preliminary data.</text>
</comment>
<sequence>MIKVLLSTLCSVAEKNENGDTALHVAAALNHGKTVNLLVGAGADSSIKNNAGQTAVDKAREQNHREMAVLLAKVDQGRRFARTRTVVRRRDQLKMARRVQSVPRDDAPAGKVKSVPRDDAPAGKEGASVNEDTQSSDQALNQRIEQVSKAMSSPHNRRKLRRLKDRADSHLRREANRRRARSASPLREDDVAFANGRAYQLYTLYRDKDGTVKQAPASDCHCKPLIKKLENQLKATKMEIRSQIQDIHQEMNTKLGHMDRQSKHQIKALQRMAQERISVEGLECLYHINQRSTIEKLSEERRQARKASELKNWCMSKLQDIEVHLPADPQYFKLLPSASVDQSLMEADPERLPLLSVVSDDSSTSLATYVNVLPSPVFAPYAAAARAHAFDDAISRKYYEVKRDTPTEDQQPASGLRSRIPSLHLPVGRHTVFTRPRPLSGDPRWLPADLQDTDSSEAQAGREGGEFFLSTPSESLSPCSRPPGGDSDLDEAPVPSWRVPRQQAVRGRTLSRAAPQRQAGAGAGSGGGGGGGGVKPLEFFGERLAELSFIQERDNLHAVEVTQRFFETVSTQLERWYERKIQEAQRTAEQRAHLDRSTLMQRISTLEEELHNLRANTHT</sequence>
<name>A0ABD1KHP9_9TELE</name>
<dbReference type="InterPro" id="IPR002110">
    <property type="entry name" value="Ankyrin_rpt"/>
</dbReference>
<evidence type="ECO:0000256" key="1">
    <source>
        <dbReference type="PROSITE-ProRule" id="PRU00023"/>
    </source>
</evidence>
<dbReference type="PROSITE" id="PS50297">
    <property type="entry name" value="ANK_REP_REGION"/>
    <property type="match status" value="1"/>
</dbReference>
<keyword evidence="4" id="KW-1185">Reference proteome</keyword>
<dbReference type="PANTHER" id="PTHR22677:SF4">
    <property type="entry name" value="USHER SYNDROME TYPE-1G PROTEIN-LIKE PROTEIN"/>
    <property type="match status" value="1"/>
</dbReference>
<dbReference type="Gene3D" id="1.25.40.20">
    <property type="entry name" value="Ankyrin repeat-containing domain"/>
    <property type="match status" value="1"/>
</dbReference>
<gene>
    <name evidence="3" type="ORF">ACEWY4_005001</name>
</gene>
<feature type="compositionally biased region" description="Basic residues" evidence="2">
    <location>
        <begin position="155"/>
        <end position="164"/>
    </location>
</feature>
<dbReference type="Pfam" id="PF12796">
    <property type="entry name" value="Ank_2"/>
    <property type="match status" value="1"/>
</dbReference>
<feature type="region of interest" description="Disordered" evidence="2">
    <location>
        <begin position="95"/>
        <end position="184"/>
    </location>
</feature>